<evidence type="ECO:0000313" key="3">
    <source>
        <dbReference type="Proteomes" id="UP001166585"/>
    </source>
</evidence>
<feature type="signal peptide" evidence="1">
    <location>
        <begin position="1"/>
        <end position="20"/>
    </location>
</feature>
<protein>
    <recommendedName>
        <fullName evidence="4">Alkaline proteinase inhibitor/ Outer membrane lipoprotein Omp19 domain-containing protein</fullName>
    </recommendedName>
</protein>
<feature type="chain" id="PRO_5045681314" description="Alkaline proteinase inhibitor/ Outer membrane lipoprotein Omp19 domain-containing protein" evidence="1">
    <location>
        <begin position="21"/>
        <end position="131"/>
    </location>
</feature>
<keyword evidence="1" id="KW-0732">Signal</keyword>
<dbReference type="EMBL" id="JAHCQH010000021">
    <property type="protein sequence ID" value="MBS9478726.1"/>
    <property type="molecule type" value="Genomic_DNA"/>
</dbReference>
<gene>
    <name evidence="2" type="ORF">KIP89_16575</name>
</gene>
<evidence type="ECO:0000313" key="2">
    <source>
        <dbReference type="EMBL" id="MBS9478726.1"/>
    </source>
</evidence>
<organism evidence="2 3">
    <name type="scientific">Ancylobacter radicis</name>
    <dbReference type="NCBI Taxonomy" id="2836179"/>
    <lineage>
        <taxon>Bacteria</taxon>
        <taxon>Pseudomonadati</taxon>
        <taxon>Pseudomonadota</taxon>
        <taxon>Alphaproteobacteria</taxon>
        <taxon>Hyphomicrobiales</taxon>
        <taxon>Xanthobacteraceae</taxon>
        <taxon>Ancylobacter</taxon>
    </lineage>
</organism>
<accession>A0ABS5RCR2</accession>
<proteinExistence type="predicted"/>
<reference evidence="2" key="1">
    <citation type="submission" date="2021-05" db="EMBL/GenBank/DDBJ databases">
        <authorList>
            <person name="Sun Q."/>
            <person name="Inoue M."/>
        </authorList>
    </citation>
    <scope>NUCLEOTIDE SEQUENCE</scope>
    <source>
        <strain evidence="2">VKM B-3255</strain>
    </source>
</reference>
<name>A0ABS5RCR2_9HYPH</name>
<comment type="caution">
    <text evidence="2">The sequence shown here is derived from an EMBL/GenBank/DDBJ whole genome shotgun (WGS) entry which is preliminary data.</text>
</comment>
<evidence type="ECO:0008006" key="4">
    <source>
        <dbReference type="Google" id="ProtNLM"/>
    </source>
</evidence>
<keyword evidence="3" id="KW-1185">Reference proteome</keyword>
<dbReference type="Proteomes" id="UP001166585">
    <property type="component" value="Unassembled WGS sequence"/>
</dbReference>
<sequence length="131" mass="14315">MLKAHCLAMAGLLIAAPAVASELSAEDIRREIIGRHIFLAAPLGGEFPLNYHPDGKVDGDGDAVGLGRLAQPKDEGRWWIADDRLCQRFESWYDGKPMCFVLTRIGDGQVAWLRDNGEKGTARIGGRIASR</sequence>
<evidence type="ECO:0000256" key="1">
    <source>
        <dbReference type="SAM" id="SignalP"/>
    </source>
</evidence>